<evidence type="ECO:0000256" key="1">
    <source>
        <dbReference type="SAM" id="MobiDB-lite"/>
    </source>
</evidence>
<organism evidence="3 7">
    <name type="scientific">Haloferax mediterranei (strain ATCC 33500 / DSM 1411 / JCM 8866 / NBRC 14739 / NCIMB 2177 / R-4)</name>
    <name type="common">Halobacterium mediterranei</name>
    <dbReference type="NCBI Taxonomy" id="523841"/>
    <lineage>
        <taxon>Archaea</taxon>
        <taxon>Methanobacteriati</taxon>
        <taxon>Methanobacteriota</taxon>
        <taxon>Stenosarchaea group</taxon>
        <taxon>Halobacteria</taxon>
        <taxon>Halobacteriales</taxon>
        <taxon>Haloferacaceae</taxon>
        <taxon>Haloferax</taxon>
    </lineage>
</organism>
<evidence type="ECO:0000313" key="5">
    <source>
        <dbReference type="EMBL" id="ELZ99182.1"/>
    </source>
</evidence>
<dbReference type="EMBL" id="CP039139">
    <property type="protein sequence ID" value="QCQ76240.1"/>
    <property type="molecule type" value="Genomic_DNA"/>
</dbReference>
<reference evidence="6 10" key="6">
    <citation type="submission" date="2019-04" db="EMBL/GenBank/DDBJ databases">
        <title>Methylomes of two halophilic Archaea, Haloarcula marismortui and Haloferax mediterranei.</title>
        <authorList>
            <person name="DasSarma S."/>
            <person name="DasSarma P."/>
            <person name="DasSarma S."/>
            <person name="Fomenkov A."/>
            <person name="Vincze T."/>
            <person name="Anton B.P."/>
            <person name="Roberts R.J."/>
        </authorList>
    </citation>
    <scope>NUCLEOTIDE SEQUENCE [LARGE SCALE GENOMIC DNA]</scope>
    <source>
        <strain evidence="6">ATCC 33500</strain>
        <strain evidence="10">ATCC 33500 / DSM 1411 / JCM 8866 / NBRC 14739 / NCIMB 2177 / R-4</strain>
    </source>
</reference>
<dbReference type="eggNOG" id="arCOG07556">
    <property type="taxonomic scope" value="Archaea"/>
</dbReference>
<reference evidence="4 9" key="4">
    <citation type="submission" date="2014-04" db="EMBL/GenBank/DDBJ databases">
        <title>Transcriptional profiles of Haloferax mediterranei on the basis of nitrogen availability.</title>
        <authorList>
            <person name="Bautista V."/>
        </authorList>
    </citation>
    <scope>NUCLEOTIDE SEQUENCE [LARGE SCALE GENOMIC DNA]</scope>
    <source>
        <strain evidence="4">ATCC 33500</strain>
        <strain evidence="9">ATCC 33500 / DSM 1411 / JCM 8866 / NBRC 14739 / NCIMB 2177 / R-4</strain>
    </source>
</reference>
<dbReference type="Proteomes" id="UP000299011">
    <property type="component" value="Chromosome"/>
</dbReference>
<feature type="region of interest" description="Disordered" evidence="1">
    <location>
        <begin position="1"/>
        <end position="90"/>
    </location>
</feature>
<dbReference type="GeneID" id="40157458"/>
<evidence type="ECO:0000313" key="8">
    <source>
        <dbReference type="Proteomes" id="UP000011603"/>
    </source>
</evidence>
<dbReference type="AlphaFoldDB" id="I3R7W6"/>
<sequence>MTDDTAEDDATDERRPEREPATADEDTDWSERTDAERSNRADAERSDRADADEQPQSAPLSDLAGRVAERRGRSRVSNEPDDVAELFESVEVDELDDEDVWTALVEGGDETESVGLGAEAEAVDDADGLPDHIVAKKEFCQRCEHFGAPPKLACTHEGTAIIEVVDSDHFRVRNCPIVEDDE</sequence>
<dbReference type="Proteomes" id="UP000006469">
    <property type="component" value="Chromosome"/>
</dbReference>
<name>I3R7W6_HALMT</name>
<feature type="compositionally biased region" description="Basic and acidic residues" evidence="1">
    <location>
        <begin position="29"/>
        <end position="51"/>
    </location>
</feature>
<dbReference type="Pfam" id="PF26456">
    <property type="entry name" value="DUF8135"/>
    <property type="match status" value="1"/>
</dbReference>
<dbReference type="EMBL" id="AOLO01000012">
    <property type="protein sequence ID" value="ELZ99182.1"/>
    <property type="molecule type" value="Genomic_DNA"/>
</dbReference>
<feature type="compositionally biased region" description="Basic and acidic residues" evidence="1">
    <location>
        <begin position="12"/>
        <end position="21"/>
    </location>
</feature>
<dbReference type="KEGG" id="hme:HFX_2648"/>
<evidence type="ECO:0000313" key="4">
    <source>
        <dbReference type="EMBL" id="AHZ23695.1"/>
    </source>
</evidence>
<dbReference type="STRING" id="523841.HFX_2648"/>
<reference evidence="5 8" key="3">
    <citation type="journal article" date="2014" name="PLoS Genet.">
        <title>Phylogenetically driven sequencing of extremely halophilic archaea reveals strategies for static and dynamic osmo-response.</title>
        <authorList>
            <person name="Becker E.A."/>
            <person name="Seitzer P.M."/>
            <person name="Tritt A."/>
            <person name="Larsen D."/>
            <person name="Krusor M."/>
            <person name="Yao A.I."/>
            <person name="Wu D."/>
            <person name="Madern D."/>
            <person name="Eisen J.A."/>
            <person name="Darling A.E."/>
            <person name="Facciotti M.T."/>
        </authorList>
    </citation>
    <scope>NUCLEOTIDE SEQUENCE [LARGE SCALE GENOMIC DNA]</scope>
    <source>
        <strain evidence="5">ATCC 33500</strain>
        <strain evidence="8">ATCC 33500 / DSM 1411 / JCM 8866 / NBRC 14739 / NCIMB 2177 / R-4</strain>
    </source>
</reference>
<evidence type="ECO:0000313" key="10">
    <source>
        <dbReference type="Proteomes" id="UP000299011"/>
    </source>
</evidence>
<proteinExistence type="predicted"/>
<protein>
    <recommendedName>
        <fullName evidence="2">DUF8135 domain-containing protein</fullName>
    </recommendedName>
</protein>
<reference evidence="3 7" key="2">
    <citation type="journal article" date="2012" name="J. Bacteriol.">
        <title>Complete genome sequence of the metabolically versatile halophilic archaeon Haloferax mediterranei, a poly(3-hydroxybutyrate-co-3-hydroxyvalerate) producer.</title>
        <authorList>
            <person name="Han J."/>
            <person name="Zhang F."/>
            <person name="Hou J."/>
            <person name="Liu X."/>
            <person name="Li M."/>
            <person name="Liu H."/>
            <person name="Cai L."/>
            <person name="Zhang B."/>
            <person name="Chen Y."/>
            <person name="Zhou J."/>
            <person name="Hu S."/>
            <person name="Xiang H."/>
        </authorList>
    </citation>
    <scope>NUCLEOTIDE SEQUENCE [LARGE SCALE GENOMIC DNA]</scope>
    <source>
        <strain evidence="7">ATCC 33500 / DSM 1411 / JCM 8866 / NBRC 14739 / NCIMB 2177 / R-4</strain>
        <strain evidence="3">CGMCC 1.2087</strain>
    </source>
</reference>
<dbReference type="OrthoDB" id="204982at2157"/>
<evidence type="ECO:0000259" key="2">
    <source>
        <dbReference type="Pfam" id="PF26456"/>
    </source>
</evidence>
<evidence type="ECO:0000313" key="6">
    <source>
        <dbReference type="EMBL" id="QCQ76240.1"/>
    </source>
</evidence>
<feature type="compositionally biased region" description="Acidic residues" evidence="1">
    <location>
        <begin position="79"/>
        <end position="90"/>
    </location>
</feature>
<evidence type="ECO:0000313" key="3">
    <source>
        <dbReference type="EMBL" id="AFK20326.1"/>
    </source>
</evidence>
<keyword evidence="8" id="KW-1185">Reference proteome</keyword>
<dbReference type="EMBL" id="CP007551">
    <property type="protein sequence ID" value="AHZ23695.1"/>
    <property type="molecule type" value="Genomic_DNA"/>
</dbReference>
<dbReference type="PATRIC" id="fig|523841.21.peg.3034"/>
<dbReference type="RefSeq" id="WP_004060128.1">
    <property type="nucleotide sequence ID" value="NC_017941.2"/>
</dbReference>
<evidence type="ECO:0000313" key="7">
    <source>
        <dbReference type="Proteomes" id="UP000006469"/>
    </source>
</evidence>
<feature type="domain" description="DUF8135" evidence="2">
    <location>
        <begin position="132"/>
        <end position="181"/>
    </location>
</feature>
<dbReference type="InterPro" id="IPR058448">
    <property type="entry name" value="DUF8135"/>
</dbReference>
<dbReference type="Proteomes" id="UP000011603">
    <property type="component" value="Unassembled WGS sequence"/>
</dbReference>
<evidence type="ECO:0000313" key="9">
    <source>
        <dbReference type="Proteomes" id="UP000027075"/>
    </source>
</evidence>
<dbReference type="EMBL" id="CP001868">
    <property type="protein sequence ID" value="AFK20326.1"/>
    <property type="molecule type" value="Genomic_DNA"/>
</dbReference>
<dbReference type="PaxDb" id="523841-HFX_2648"/>
<dbReference type="HOGENOM" id="CLU_113590_1_0_2"/>
<reference evidence="3" key="5">
    <citation type="submission" date="2014-05" db="EMBL/GenBank/DDBJ databases">
        <authorList>
            <person name="Wang L."/>
            <person name="Yang H."/>
            <person name="Xiang H."/>
        </authorList>
    </citation>
    <scope>NUCLEOTIDE SEQUENCE</scope>
    <source>
        <strain evidence="3">CGMCC 1.2087</strain>
    </source>
</reference>
<dbReference type="Proteomes" id="UP000027075">
    <property type="component" value="Chromosome"/>
</dbReference>
<feature type="compositionally biased region" description="Acidic residues" evidence="1">
    <location>
        <begin position="1"/>
        <end position="11"/>
    </location>
</feature>
<accession>I3R7W6</accession>
<reference evidence="3" key="1">
    <citation type="journal article" date="2012" name="Appl. Environ. Microbiol.">
        <title>Identification of the haloarchaeal phasin (PhaP) that functions in polyhydroxyalkanoate accumulation and granule formation in Haloferax mediterranei.</title>
        <authorList>
            <person name="Cai S."/>
            <person name="Cai L."/>
            <person name="Liu H."/>
            <person name="Liu X."/>
            <person name="Han J."/>
            <person name="Zhou J."/>
            <person name="Xiang H."/>
        </authorList>
    </citation>
    <scope>NUCLEOTIDE SEQUENCE</scope>
    <source>
        <strain evidence="3">CGMCC 1.2087</strain>
    </source>
</reference>
<gene>
    <name evidence="3" type="ordered locus">HFX_2648</name>
    <name evidence="4" type="ORF">BM92_14055</name>
    <name evidence="5" type="ORF">C439_15024</name>
    <name evidence="6" type="ORF">E6P09_13535</name>
</gene>